<dbReference type="EMBL" id="CABIJS010000310">
    <property type="protein sequence ID" value="VUZ48784.1"/>
    <property type="molecule type" value="Genomic_DNA"/>
</dbReference>
<reference evidence="1 2" key="1">
    <citation type="submission" date="2019-07" db="EMBL/GenBank/DDBJ databases">
        <authorList>
            <person name="Jastrzebski P J."/>
            <person name="Paukszto L."/>
            <person name="Jastrzebski P J."/>
        </authorList>
    </citation>
    <scope>NUCLEOTIDE SEQUENCE [LARGE SCALE GENOMIC DNA]</scope>
    <source>
        <strain evidence="1 2">WMS-il1</strain>
    </source>
</reference>
<evidence type="ECO:0000313" key="2">
    <source>
        <dbReference type="Proteomes" id="UP000321570"/>
    </source>
</evidence>
<name>A0A564YQF4_HYMDI</name>
<proteinExistence type="predicted"/>
<dbReference type="Proteomes" id="UP000321570">
    <property type="component" value="Unassembled WGS sequence"/>
</dbReference>
<feature type="non-terminal residue" evidence="1">
    <location>
        <position position="90"/>
    </location>
</feature>
<evidence type="ECO:0000313" key="1">
    <source>
        <dbReference type="EMBL" id="VUZ48784.1"/>
    </source>
</evidence>
<dbReference type="AlphaFoldDB" id="A0A564YQF4"/>
<keyword evidence="2" id="KW-1185">Reference proteome</keyword>
<accession>A0A564YQF4</accession>
<organism evidence="1 2">
    <name type="scientific">Hymenolepis diminuta</name>
    <name type="common">Rat tapeworm</name>
    <dbReference type="NCBI Taxonomy" id="6216"/>
    <lineage>
        <taxon>Eukaryota</taxon>
        <taxon>Metazoa</taxon>
        <taxon>Spiralia</taxon>
        <taxon>Lophotrochozoa</taxon>
        <taxon>Platyhelminthes</taxon>
        <taxon>Cestoda</taxon>
        <taxon>Eucestoda</taxon>
        <taxon>Cyclophyllidea</taxon>
        <taxon>Hymenolepididae</taxon>
        <taxon>Hymenolepis</taxon>
    </lineage>
</organism>
<protein>
    <submittedName>
        <fullName evidence="1">Uncharacterized protein</fullName>
    </submittedName>
</protein>
<gene>
    <name evidence="1" type="ORF">WMSIL1_LOCUS7954</name>
</gene>
<sequence length="90" mass="10478">MFGKTTSKTKLLKYFKNIMHEKTEYILVQILMRYLSNKIKTGSLEASLMTIKKSISRIHLRMVKFILVLLSNLLSIKAGEERLKVFPMAE</sequence>